<reference evidence="2 3" key="1">
    <citation type="journal article" date="2018" name="Sci. Rep.">
        <title>Genomic signatures of local adaptation to the degree of environmental predictability in rotifers.</title>
        <authorList>
            <person name="Franch-Gras L."/>
            <person name="Hahn C."/>
            <person name="Garcia-Roger E.M."/>
            <person name="Carmona M.J."/>
            <person name="Serra M."/>
            <person name="Gomez A."/>
        </authorList>
    </citation>
    <scope>NUCLEOTIDE SEQUENCE [LARGE SCALE GENOMIC DNA]</scope>
    <source>
        <strain evidence="2">HYR1</strain>
    </source>
</reference>
<dbReference type="Proteomes" id="UP000276133">
    <property type="component" value="Unassembled WGS sequence"/>
</dbReference>
<proteinExistence type="predicted"/>
<evidence type="ECO:0000313" key="3">
    <source>
        <dbReference type="Proteomes" id="UP000276133"/>
    </source>
</evidence>
<sequence length="73" mass="8655">MIHPILKKTTVEYYLQAYDSNLFLVMKSLHKKTKRYLVLIPFYIYLNLSLPICINVLNKTSYALKSDKIMNKI</sequence>
<keyword evidence="1" id="KW-1133">Transmembrane helix</keyword>
<feature type="transmembrane region" description="Helical" evidence="1">
    <location>
        <begin position="36"/>
        <end position="57"/>
    </location>
</feature>
<keyword evidence="1" id="KW-0472">Membrane</keyword>
<accession>A0A3M7QJI9</accession>
<protein>
    <submittedName>
        <fullName evidence="2">Uncharacterized protein</fullName>
    </submittedName>
</protein>
<dbReference type="AlphaFoldDB" id="A0A3M7QJI9"/>
<evidence type="ECO:0000313" key="2">
    <source>
        <dbReference type="EMBL" id="RNA11449.1"/>
    </source>
</evidence>
<dbReference type="EMBL" id="REGN01005948">
    <property type="protein sequence ID" value="RNA11449.1"/>
    <property type="molecule type" value="Genomic_DNA"/>
</dbReference>
<name>A0A3M7QJI9_BRAPC</name>
<keyword evidence="3" id="KW-1185">Reference proteome</keyword>
<gene>
    <name evidence="2" type="ORF">BpHYR1_009893</name>
</gene>
<keyword evidence="1" id="KW-0812">Transmembrane</keyword>
<organism evidence="2 3">
    <name type="scientific">Brachionus plicatilis</name>
    <name type="common">Marine rotifer</name>
    <name type="synonym">Brachionus muelleri</name>
    <dbReference type="NCBI Taxonomy" id="10195"/>
    <lineage>
        <taxon>Eukaryota</taxon>
        <taxon>Metazoa</taxon>
        <taxon>Spiralia</taxon>
        <taxon>Gnathifera</taxon>
        <taxon>Rotifera</taxon>
        <taxon>Eurotatoria</taxon>
        <taxon>Monogononta</taxon>
        <taxon>Pseudotrocha</taxon>
        <taxon>Ploima</taxon>
        <taxon>Brachionidae</taxon>
        <taxon>Brachionus</taxon>
    </lineage>
</organism>
<comment type="caution">
    <text evidence="2">The sequence shown here is derived from an EMBL/GenBank/DDBJ whole genome shotgun (WGS) entry which is preliminary data.</text>
</comment>
<evidence type="ECO:0000256" key="1">
    <source>
        <dbReference type="SAM" id="Phobius"/>
    </source>
</evidence>